<keyword evidence="3" id="KW-1185">Reference proteome</keyword>
<evidence type="ECO:0000313" key="2">
    <source>
        <dbReference type="EMBL" id="CDW80857.1"/>
    </source>
</evidence>
<reference evidence="2 3" key="1">
    <citation type="submission" date="2014-06" db="EMBL/GenBank/DDBJ databases">
        <authorList>
            <person name="Swart Estienne"/>
        </authorList>
    </citation>
    <scope>NUCLEOTIDE SEQUENCE [LARGE SCALE GENOMIC DNA]</scope>
    <source>
        <strain evidence="2 3">130c</strain>
    </source>
</reference>
<dbReference type="Proteomes" id="UP000039865">
    <property type="component" value="Unassembled WGS sequence"/>
</dbReference>
<organism evidence="2 3">
    <name type="scientific">Stylonychia lemnae</name>
    <name type="common">Ciliate</name>
    <dbReference type="NCBI Taxonomy" id="5949"/>
    <lineage>
        <taxon>Eukaryota</taxon>
        <taxon>Sar</taxon>
        <taxon>Alveolata</taxon>
        <taxon>Ciliophora</taxon>
        <taxon>Intramacronucleata</taxon>
        <taxon>Spirotrichea</taxon>
        <taxon>Stichotrichia</taxon>
        <taxon>Sporadotrichida</taxon>
        <taxon>Oxytrichidae</taxon>
        <taxon>Stylonychinae</taxon>
        <taxon>Stylonychia</taxon>
    </lineage>
</organism>
<feature type="compositionally biased region" description="Basic and acidic residues" evidence="1">
    <location>
        <begin position="187"/>
        <end position="196"/>
    </location>
</feature>
<gene>
    <name evidence="2" type="primary">Contig3619.g160</name>
    <name evidence="2" type="ORF">STYLEM_9861</name>
</gene>
<feature type="region of interest" description="Disordered" evidence="1">
    <location>
        <begin position="331"/>
        <end position="362"/>
    </location>
</feature>
<feature type="compositionally biased region" description="Polar residues" evidence="1">
    <location>
        <begin position="643"/>
        <end position="657"/>
    </location>
</feature>
<dbReference type="EMBL" id="CCKQ01009374">
    <property type="protein sequence ID" value="CDW80857.1"/>
    <property type="molecule type" value="Genomic_DNA"/>
</dbReference>
<feature type="compositionally biased region" description="Basic and acidic residues" evidence="1">
    <location>
        <begin position="170"/>
        <end position="180"/>
    </location>
</feature>
<name>A0A078AH66_STYLE</name>
<accession>A0A078AH66</accession>
<feature type="compositionally biased region" description="Polar residues" evidence="1">
    <location>
        <begin position="157"/>
        <end position="166"/>
    </location>
</feature>
<proteinExistence type="predicted"/>
<feature type="compositionally biased region" description="Basic residues" evidence="1">
    <location>
        <begin position="335"/>
        <end position="358"/>
    </location>
</feature>
<evidence type="ECO:0000313" key="3">
    <source>
        <dbReference type="Proteomes" id="UP000039865"/>
    </source>
</evidence>
<evidence type="ECO:0000256" key="1">
    <source>
        <dbReference type="SAM" id="MobiDB-lite"/>
    </source>
</evidence>
<dbReference type="AlphaFoldDB" id="A0A078AH66"/>
<feature type="region of interest" description="Disordered" evidence="1">
    <location>
        <begin position="636"/>
        <end position="659"/>
    </location>
</feature>
<sequence length="700" mass="81599">MILIDQIKQHDEILAKQQKIFEEQLRSQQQVINLLQNQLSKITVNGNINNHNQKPNPYGHYEAQKLDSSIHTRNTQNESSLHTPIIKAQYYNTEDTGKKQYLSSTISKDQHKVSLLYMDHKTYLDERHKQSQDRISLLRQQKREQELTELKKRPPQTLKSKSSRNGYQDRMTRSLDRERGTSSYSRQIEKNKEKSLSQKRGMIMIEKGVNFTPRISKKSQSLERNVNDLLDWEKSKKQKIQLTAQENIKVQEQSLQKTIQLCPGTLKIMNQMRKNSQEIEQVGERLYQNGRESLIRKQEQVMKANKLKLKQMKPQITPKGKKSQAIFMDKGNKCSNKKPKIPKGGKHGGKYLKSKGRKSSQEQMREKLNMFIQTKYQLSNQKTQNHTEIKLSRNHDTPNKILLQTCSPTFETDISIKHFQNLEQVKKIETRQSLASTGGREALKQLQANPNLNQDAINKYLDQRLQLIDHGNNDHSYQEQSHFSKIQCSASPTISTPKNQNQSRPSFPLTEITSGHQNIAQVQAPHPQFKQETNPYYQQLGMLQNQYQMQVNGQFIGLPQQILPMGHGFYPYQYNQQMQNGQMMQNPQYTAQQMQQPVSSMLTQEMILQQIELIKQNIIKNEQIQQLEQQKRQQLQQQQNLNVNHRPSFSSSNNGDVISSKRMDSRLSLDEEEDLFKYSIDDQLSSNHNLLLISNNNSHR</sequence>
<feature type="region of interest" description="Disordered" evidence="1">
    <location>
        <begin position="146"/>
        <end position="197"/>
    </location>
</feature>
<protein>
    <submittedName>
        <fullName evidence="2">Uncharacterized protein</fullName>
    </submittedName>
</protein>
<dbReference type="InParanoid" id="A0A078AH66"/>